<sequence length="108" mass="11895">LASSPSTVSTYLSLSPPPPPPLSLCGLRWRRGGEEAMDLLKRELMKKRQSLETDFGGKKLLRRSEIEQKKIQRLREEEQRELQAKSPSNSIPSSSSSDAATTPSGSGQ</sequence>
<feature type="non-terminal residue" evidence="2">
    <location>
        <position position="1"/>
    </location>
</feature>
<dbReference type="GO" id="GO:0071021">
    <property type="term" value="C:U2-type post-spliceosomal complex"/>
    <property type="evidence" value="ECO:0007669"/>
    <property type="project" value="TreeGrafter"/>
</dbReference>
<feature type="compositionally biased region" description="Low complexity" evidence="1">
    <location>
        <begin position="1"/>
        <end position="14"/>
    </location>
</feature>
<evidence type="ECO:0000313" key="2">
    <source>
        <dbReference type="EMBL" id="JAT44209.1"/>
    </source>
</evidence>
<evidence type="ECO:0000256" key="1">
    <source>
        <dbReference type="SAM" id="MobiDB-lite"/>
    </source>
</evidence>
<dbReference type="AlphaFoldDB" id="A0A1D1XPB6"/>
<dbReference type="GO" id="GO:0000350">
    <property type="term" value="P:generation of catalytic spliceosome for second transesterification step"/>
    <property type="evidence" value="ECO:0007669"/>
    <property type="project" value="TreeGrafter"/>
</dbReference>
<protein>
    <submittedName>
        <fullName evidence="2">Putative membrane protein ycf1</fullName>
    </submittedName>
</protein>
<feature type="compositionally biased region" description="Low complexity" evidence="1">
    <location>
        <begin position="86"/>
        <end position="108"/>
    </location>
</feature>
<reference evidence="2" key="1">
    <citation type="submission" date="2015-07" db="EMBL/GenBank/DDBJ databases">
        <title>Transcriptome Assembly of Anthurium amnicola.</title>
        <authorList>
            <person name="Suzuki J."/>
        </authorList>
    </citation>
    <scope>NUCLEOTIDE SEQUENCE</scope>
</reference>
<dbReference type="GO" id="GO:0046540">
    <property type="term" value="C:U4/U6 x U5 tri-snRNP complex"/>
    <property type="evidence" value="ECO:0007669"/>
    <property type="project" value="TreeGrafter"/>
</dbReference>
<feature type="compositionally biased region" description="Basic and acidic residues" evidence="1">
    <location>
        <begin position="74"/>
        <end position="83"/>
    </location>
</feature>
<gene>
    <name evidence="2" type="primary">ycf1_7</name>
    <name evidence="2" type="ORF">g.104380</name>
</gene>
<accession>A0A1D1XPB6</accession>
<feature type="region of interest" description="Disordered" evidence="1">
    <location>
        <begin position="74"/>
        <end position="108"/>
    </location>
</feature>
<dbReference type="PANTHER" id="PTHR13007:SF19">
    <property type="entry name" value="PRE-MRNA-SPLICING FACTOR 18"/>
    <property type="match status" value="1"/>
</dbReference>
<dbReference type="GO" id="GO:0005682">
    <property type="term" value="C:U5 snRNP"/>
    <property type="evidence" value="ECO:0007669"/>
    <property type="project" value="TreeGrafter"/>
</dbReference>
<organism evidence="2">
    <name type="scientific">Anthurium amnicola</name>
    <dbReference type="NCBI Taxonomy" id="1678845"/>
    <lineage>
        <taxon>Eukaryota</taxon>
        <taxon>Viridiplantae</taxon>
        <taxon>Streptophyta</taxon>
        <taxon>Embryophyta</taxon>
        <taxon>Tracheophyta</taxon>
        <taxon>Spermatophyta</taxon>
        <taxon>Magnoliopsida</taxon>
        <taxon>Liliopsida</taxon>
        <taxon>Araceae</taxon>
        <taxon>Pothoideae</taxon>
        <taxon>Potheae</taxon>
        <taxon>Anthurium</taxon>
    </lineage>
</organism>
<feature type="region of interest" description="Disordered" evidence="1">
    <location>
        <begin position="1"/>
        <end position="23"/>
    </location>
</feature>
<dbReference type="InterPro" id="IPR039979">
    <property type="entry name" value="PRPF18"/>
</dbReference>
<dbReference type="EMBL" id="GDJX01023727">
    <property type="protein sequence ID" value="JAT44209.1"/>
    <property type="molecule type" value="Transcribed_RNA"/>
</dbReference>
<proteinExistence type="predicted"/>
<dbReference type="PANTHER" id="PTHR13007">
    <property type="entry name" value="PRE-MRNA SPLICING FACTOR-RELATED"/>
    <property type="match status" value="1"/>
</dbReference>
<name>A0A1D1XPB6_9ARAE</name>